<proteinExistence type="predicted"/>
<evidence type="ECO:0000313" key="1">
    <source>
        <dbReference type="EMBL" id="PRY59446.1"/>
    </source>
</evidence>
<dbReference type="InterPro" id="IPR025671">
    <property type="entry name" value="HXXEE"/>
</dbReference>
<dbReference type="AlphaFoldDB" id="A0A2T0UNH1"/>
<protein>
    <submittedName>
        <fullName evidence="1">Uncharacterized protein with HXXEE motif</fullName>
    </submittedName>
</protein>
<dbReference type="Pfam" id="PF13787">
    <property type="entry name" value="HXXEE"/>
    <property type="match status" value="1"/>
</dbReference>
<accession>A0A2T0UNH1</accession>
<sequence>MRRRAAALLFAAWAAHDAEEWFAVGPWTRAVAEGRVDVPAWARRIPFLREPTSDRRQRAAIVAMGALIGSAAAAGAATRGRSQWYRAGVTAYGIHGVGHLLASVAVRGYTPGVATTPLTVLPYAVWALRTNPHRVTARTLAVAATSLPVSLAVSHAIGGAVERRLDQGWRASNSASATASASASRRTWASSAWCTRSALAARSPQSDR</sequence>
<dbReference type="OrthoDB" id="4808449at2"/>
<dbReference type="Proteomes" id="UP000237822">
    <property type="component" value="Unassembled WGS sequence"/>
</dbReference>
<reference evidence="1 2" key="1">
    <citation type="submission" date="2018-03" db="EMBL/GenBank/DDBJ databases">
        <title>Genomic Encyclopedia of Archaeal and Bacterial Type Strains, Phase II (KMG-II): from individual species to whole genera.</title>
        <authorList>
            <person name="Goeker M."/>
        </authorList>
    </citation>
    <scope>NUCLEOTIDE SEQUENCE [LARGE SCALE GENOMIC DNA]</scope>
    <source>
        <strain evidence="1 2">ATCC BAA-1496</strain>
    </source>
</reference>
<dbReference type="EMBL" id="PVTI01000009">
    <property type="protein sequence ID" value="PRY59446.1"/>
    <property type="molecule type" value="Genomic_DNA"/>
</dbReference>
<name>A0A2T0UNH1_9MICO</name>
<organism evidence="1 2">
    <name type="scientific">Knoellia remsis</name>
    <dbReference type="NCBI Taxonomy" id="407159"/>
    <lineage>
        <taxon>Bacteria</taxon>
        <taxon>Bacillati</taxon>
        <taxon>Actinomycetota</taxon>
        <taxon>Actinomycetes</taxon>
        <taxon>Micrococcales</taxon>
        <taxon>Intrasporangiaceae</taxon>
        <taxon>Knoellia</taxon>
    </lineage>
</organism>
<evidence type="ECO:0000313" key="2">
    <source>
        <dbReference type="Proteomes" id="UP000237822"/>
    </source>
</evidence>
<keyword evidence="2" id="KW-1185">Reference proteome</keyword>
<gene>
    <name evidence="1" type="ORF">BCF74_10935</name>
</gene>
<comment type="caution">
    <text evidence="1">The sequence shown here is derived from an EMBL/GenBank/DDBJ whole genome shotgun (WGS) entry which is preliminary data.</text>
</comment>